<protein>
    <recommendedName>
        <fullName evidence="2">DNA topoisomerase I DNA binding eukaryotic-type domain-containing protein</fullName>
    </recommendedName>
</protein>
<keyword evidence="4" id="KW-1185">Reference proteome</keyword>
<accession>A0AAD8AD74</accession>
<comment type="caution">
    <text evidence="3">The sequence shown here is derived from an EMBL/GenBank/DDBJ whole genome shotgun (WGS) entry which is preliminary data.</text>
</comment>
<reference evidence="3" key="2">
    <citation type="submission" date="2023-05" db="EMBL/GenBank/DDBJ databases">
        <authorList>
            <person name="Fouks B."/>
        </authorList>
    </citation>
    <scope>NUCLEOTIDE SEQUENCE</scope>
    <source>
        <strain evidence="3">Stay&amp;Tobe</strain>
        <tissue evidence="3">Testes</tissue>
    </source>
</reference>
<evidence type="ECO:0000313" key="3">
    <source>
        <dbReference type="EMBL" id="KAJ9596550.1"/>
    </source>
</evidence>
<feature type="compositionally biased region" description="Basic and acidic residues" evidence="1">
    <location>
        <begin position="16"/>
        <end position="25"/>
    </location>
</feature>
<proteinExistence type="predicted"/>
<evidence type="ECO:0000259" key="2">
    <source>
        <dbReference type="Pfam" id="PF02919"/>
    </source>
</evidence>
<dbReference type="PANTHER" id="PTHR10290:SF3">
    <property type="entry name" value="DNA TOPOISOMERASE 1"/>
    <property type="match status" value="1"/>
</dbReference>
<dbReference type="Gene3D" id="1.10.10.41">
    <property type="entry name" value="Yeast DNA topoisomerase - domain 1"/>
    <property type="match status" value="1"/>
</dbReference>
<dbReference type="GO" id="GO:0006260">
    <property type="term" value="P:DNA replication"/>
    <property type="evidence" value="ECO:0007669"/>
    <property type="project" value="TreeGrafter"/>
</dbReference>
<dbReference type="AlphaFoldDB" id="A0AAD8AD74"/>
<dbReference type="GO" id="GO:0006265">
    <property type="term" value="P:DNA topological change"/>
    <property type="evidence" value="ECO:0007669"/>
    <property type="project" value="InterPro"/>
</dbReference>
<dbReference type="InterPro" id="IPR036202">
    <property type="entry name" value="TopoI_DNA-bd_euk_N_sf"/>
</dbReference>
<feature type="non-terminal residue" evidence="3">
    <location>
        <position position="169"/>
    </location>
</feature>
<organism evidence="3 4">
    <name type="scientific">Diploptera punctata</name>
    <name type="common">Pacific beetle cockroach</name>
    <dbReference type="NCBI Taxonomy" id="6984"/>
    <lineage>
        <taxon>Eukaryota</taxon>
        <taxon>Metazoa</taxon>
        <taxon>Ecdysozoa</taxon>
        <taxon>Arthropoda</taxon>
        <taxon>Hexapoda</taxon>
        <taxon>Insecta</taxon>
        <taxon>Pterygota</taxon>
        <taxon>Neoptera</taxon>
        <taxon>Polyneoptera</taxon>
        <taxon>Dictyoptera</taxon>
        <taxon>Blattodea</taxon>
        <taxon>Blaberoidea</taxon>
        <taxon>Blaberidae</taxon>
        <taxon>Diplopterinae</taxon>
        <taxon>Diploptera</taxon>
    </lineage>
</organism>
<feature type="domain" description="DNA topoisomerase I DNA binding eukaryotic-type" evidence="2">
    <location>
        <begin position="106"/>
        <end position="168"/>
    </location>
</feature>
<dbReference type="SUPFAM" id="SSF56741">
    <property type="entry name" value="Eukaryotic DNA topoisomerase I, N-terminal DNA-binding fragment"/>
    <property type="match status" value="1"/>
</dbReference>
<dbReference type="GO" id="GO:0003917">
    <property type="term" value="F:DNA topoisomerase type I (single strand cut, ATP-independent) activity"/>
    <property type="evidence" value="ECO:0007669"/>
    <property type="project" value="InterPro"/>
</dbReference>
<dbReference type="EMBL" id="JASPKZ010001981">
    <property type="protein sequence ID" value="KAJ9596550.1"/>
    <property type="molecule type" value="Genomic_DNA"/>
</dbReference>
<feature type="region of interest" description="Disordered" evidence="1">
    <location>
        <begin position="1"/>
        <end position="90"/>
    </location>
</feature>
<dbReference type="GO" id="GO:0005730">
    <property type="term" value="C:nucleolus"/>
    <property type="evidence" value="ECO:0007669"/>
    <property type="project" value="TreeGrafter"/>
</dbReference>
<dbReference type="InterPro" id="IPR008336">
    <property type="entry name" value="TopoI_DNA-bd_euk"/>
</dbReference>
<evidence type="ECO:0000313" key="4">
    <source>
        <dbReference type="Proteomes" id="UP001233999"/>
    </source>
</evidence>
<gene>
    <name evidence="3" type="ORF">L9F63_012422</name>
</gene>
<feature type="compositionally biased region" description="Basic residues" evidence="1">
    <location>
        <begin position="36"/>
        <end position="45"/>
    </location>
</feature>
<reference evidence="3" key="1">
    <citation type="journal article" date="2023" name="IScience">
        <title>Live-bearing cockroach genome reveals convergent evolutionary mechanisms linked to viviparity in insects and beyond.</title>
        <authorList>
            <person name="Fouks B."/>
            <person name="Harrison M.C."/>
            <person name="Mikhailova A.A."/>
            <person name="Marchal E."/>
            <person name="English S."/>
            <person name="Carruthers M."/>
            <person name="Jennings E.C."/>
            <person name="Chiamaka E.L."/>
            <person name="Frigard R.A."/>
            <person name="Pippel M."/>
            <person name="Attardo G.M."/>
            <person name="Benoit J.B."/>
            <person name="Bornberg-Bauer E."/>
            <person name="Tobe S.S."/>
        </authorList>
    </citation>
    <scope>NUCLEOTIDE SEQUENCE</scope>
    <source>
        <strain evidence="3">Stay&amp;Tobe</strain>
    </source>
</reference>
<evidence type="ECO:0000256" key="1">
    <source>
        <dbReference type="SAM" id="MobiDB-lite"/>
    </source>
</evidence>
<dbReference type="PANTHER" id="PTHR10290">
    <property type="entry name" value="DNA TOPOISOMERASE I"/>
    <property type="match status" value="1"/>
</dbReference>
<dbReference type="GO" id="GO:0005694">
    <property type="term" value="C:chromosome"/>
    <property type="evidence" value="ECO:0007669"/>
    <property type="project" value="InterPro"/>
</dbReference>
<dbReference type="Pfam" id="PF02919">
    <property type="entry name" value="Topoisom_I_N"/>
    <property type="match status" value="1"/>
</dbReference>
<sequence>WRSHGKSHRAGPASRSQDKVKRRIDDSDEDDIPLMARKKVKKESKKRKEENDEEDDYKPQKKKKLIKKEKIKEESQSSSPRKKKKEEEQQDVWKWWEEEKKDDGTKWNFLEHKGPVFAAAYEPLPPDIKFFYDGKEMKLSEPTEEVATFYARMLDHDYTTKEAFNKEFL</sequence>
<dbReference type="Proteomes" id="UP001233999">
    <property type="component" value="Unassembled WGS sequence"/>
</dbReference>
<dbReference type="InterPro" id="IPR013034">
    <property type="entry name" value="DNA_topo_DNA_db_N_dom1"/>
</dbReference>
<dbReference type="InterPro" id="IPR051062">
    <property type="entry name" value="Topoisomerase_IB"/>
</dbReference>
<name>A0AAD8AD74_DIPPU</name>
<dbReference type="GO" id="GO:0003677">
    <property type="term" value="F:DNA binding"/>
    <property type="evidence" value="ECO:0007669"/>
    <property type="project" value="InterPro"/>
</dbReference>
<dbReference type="GO" id="GO:0007059">
    <property type="term" value="P:chromosome segregation"/>
    <property type="evidence" value="ECO:0007669"/>
    <property type="project" value="TreeGrafter"/>
</dbReference>